<evidence type="ECO:0000313" key="3">
    <source>
        <dbReference type="RefSeq" id="XP_026754087.2"/>
    </source>
</evidence>
<sequence length="740" mass="85082">MSSEKCFKMNISVSDWWKPNHLNYISKGYSLAAYSTDTQTELEDETESMLFPELKNKTNDLKVMADATVENAVSIQNRSYNTWFMGVFSNMYNAISKKLMGRAESVPYYDVVDKETSPSFWLSSKTENKNIGAHETCYKDCLDMNEDCKNTVAACEDKLNNIRHLLSSKSVPITQKPNTCRSRRPKKVFVESSSVEDNFEDAFAPEDFISHPSLQCISYIIPKQVHHLEFLEVDAPKMRVEIAPVKENTEIVSELKENELQKNCNLNNDEHISELTTDNNLPSKENDLLDKQQTIISCEEKILKLQAMLQEGCKKDTELKSNSSDSYIEPATVQSAEQPKKPPKPSANKSKDKNYKNSNRLTTERRKKSALTRTIRDKLFNEDNENDDVSSLENSPRILHNICKKENMSSSVESEDYFDEITGRFHSNSGAESDDSFQVVFTDSPQRKHNWRPSDCESEDSFILFEESPDSCYTSNDVFGDETEDSDADVTESESEESDSGCDHLDELRMSHSMSKSVGDLTDNNLYVDETLVDEVDCAVRICEEISSQNIAEVCELSVIENKSTGLLLDEHKKLLRKNQPPKKVHFSEKPPKVFVMRVWAFAARLARPGHWERFAIDRERFKRRIADADMALSWVLKPQHRSRVMFQRFMPWWNKQKRLEAAEKKQREEEEKRKQKEEEEQRKKTEEENGPIEDLSLSKEVEITGSSIIEISNEDLKCMQIITDSKLVETSKVDKTPVT</sequence>
<evidence type="ECO:0000256" key="1">
    <source>
        <dbReference type="SAM" id="MobiDB-lite"/>
    </source>
</evidence>
<name>A0A6J1WPY7_GALME</name>
<feature type="region of interest" description="Disordered" evidence="1">
    <location>
        <begin position="330"/>
        <end position="369"/>
    </location>
</feature>
<dbReference type="InParanoid" id="A0A6J1WPY7"/>
<dbReference type="KEGG" id="gmw:113514251"/>
<feature type="compositionally biased region" description="Acidic residues" evidence="1">
    <location>
        <begin position="479"/>
        <end position="500"/>
    </location>
</feature>
<evidence type="ECO:0000313" key="2">
    <source>
        <dbReference type="Proteomes" id="UP001652740"/>
    </source>
</evidence>
<dbReference type="PANTHER" id="PTHR16489">
    <property type="entry name" value="GH11727P"/>
    <property type="match status" value="1"/>
</dbReference>
<keyword evidence="2" id="KW-1185">Reference proteome</keyword>
<protein>
    <submittedName>
        <fullName evidence="3">Uncharacterized protein LOC113514251</fullName>
    </submittedName>
</protein>
<accession>A0A6J1WPY7</accession>
<feature type="compositionally biased region" description="Basic and acidic residues" evidence="1">
    <location>
        <begin position="665"/>
        <end position="688"/>
    </location>
</feature>
<dbReference type="GO" id="GO:0000164">
    <property type="term" value="C:protein phosphatase type 1 complex"/>
    <property type="evidence" value="ECO:0007669"/>
    <property type="project" value="TreeGrafter"/>
</dbReference>
<proteinExistence type="predicted"/>
<organism evidence="2 3">
    <name type="scientific">Galleria mellonella</name>
    <name type="common">Greater wax moth</name>
    <dbReference type="NCBI Taxonomy" id="7137"/>
    <lineage>
        <taxon>Eukaryota</taxon>
        <taxon>Metazoa</taxon>
        <taxon>Ecdysozoa</taxon>
        <taxon>Arthropoda</taxon>
        <taxon>Hexapoda</taxon>
        <taxon>Insecta</taxon>
        <taxon>Pterygota</taxon>
        <taxon>Neoptera</taxon>
        <taxon>Endopterygota</taxon>
        <taxon>Lepidoptera</taxon>
        <taxon>Glossata</taxon>
        <taxon>Ditrysia</taxon>
        <taxon>Pyraloidea</taxon>
        <taxon>Pyralidae</taxon>
        <taxon>Galleriinae</taxon>
        <taxon>Galleria</taxon>
    </lineage>
</organism>
<feature type="region of interest" description="Disordered" evidence="1">
    <location>
        <begin position="474"/>
        <end position="503"/>
    </location>
</feature>
<dbReference type="GO" id="GO:0005783">
    <property type="term" value="C:endoplasmic reticulum"/>
    <property type="evidence" value="ECO:0007669"/>
    <property type="project" value="TreeGrafter"/>
</dbReference>
<dbReference type="Proteomes" id="UP001652740">
    <property type="component" value="Unplaced"/>
</dbReference>
<dbReference type="GeneID" id="113514251"/>
<reference evidence="3" key="1">
    <citation type="submission" date="2025-08" db="UniProtKB">
        <authorList>
            <consortium name="RefSeq"/>
        </authorList>
    </citation>
    <scope>IDENTIFICATION</scope>
    <source>
        <tissue evidence="3">Whole larvae</tissue>
    </source>
</reference>
<gene>
    <name evidence="3" type="primary">LOC113514251</name>
</gene>
<dbReference type="InterPro" id="IPR051254">
    <property type="entry name" value="PPP1R15"/>
</dbReference>
<dbReference type="PANTHER" id="PTHR16489:SF12">
    <property type="entry name" value="GH11727P"/>
    <property type="match status" value="1"/>
</dbReference>
<dbReference type="GO" id="GO:0019888">
    <property type="term" value="F:protein phosphatase regulator activity"/>
    <property type="evidence" value="ECO:0007669"/>
    <property type="project" value="TreeGrafter"/>
</dbReference>
<dbReference type="RefSeq" id="XP_026754087.2">
    <property type="nucleotide sequence ID" value="XM_026898286.3"/>
</dbReference>
<feature type="region of interest" description="Disordered" evidence="1">
    <location>
        <begin position="665"/>
        <end position="699"/>
    </location>
</feature>
<dbReference type="AlphaFoldDB" id="A0A6J1WPY7"/>
<dbReference type="GO" id="GO:0034976">
    <property type="term" value="P:response to endoplasmic reticulum stress"/>
    <property type="evidence" value="ECO:0007669"/>
    <property type="project" value="TreeGrafter"/>
</dbReference>